<evidence type="ECO:0000313" key="2">
    <source>
        <dbReference type="Proteomes" id="UP000228775"/>
    </source>
</evidence>
<dbReference type="Proteomes" id="UP000228775">
    <property type="component" value="Unassembled WGS sequence"/>
</dbReference>
<organism evidence="1 2">
    <name type="scientific">Candidatus Portnoybacteria bacterium CG06_land_8_20_14_3_00_39_12</name>
    <dbReference type="NCBI Taxonomy" id="1974809"/>
    <lineage>
        <taxon>Bacteria</taxon>
        <taxon>Candidatus Portnoyibacteriota</taxon>
    </lineage>
</organism>
<accession>A0A2M7AY34</accession>
<evidence type="ECO:0000313" key="1">
    <source>
        <dbReference type="EMBL" id="PIU75469.1"/>
    </source>
</evidence>
<dbReference type="GO" id="GO:0003677">
    <property type="term" value="F:DNA binding"/>
    <property type="evidence" value="ECO:0007669"/>
    <property type="project" value="UniProtKB-KW"/>
</dbReference>
<dbReference type="EMBL" id="PEVY01000012">
    <property type="protein sequence ID" value="PIU75469.1"/>
    <property type="molecule type" value="Genomic_DNA"/>
</dbReference>
<comment type="caution">
    <text evidence="1">The sequence shown here is derived from an EMBL/GenBank/DDBJ whole genome shotgun (WGS) entry which is preliminary data.</text>
</comment>
<name>A0A2M7AY34_9BACT</name>
<proteinExistence type="predicted"/>
<feature type="non-terminal residue" evidence="1">
    <location>
        <position position="54"/>
    </location>
</feature>
<sequence>MKKIITQGLRISVIKNKNEEYISLTDMAKFKDREATGIVIANWLSTKYTIQFMG</sequence>
<dbReference type="AlphaFoldDB" id="A0A2M7AY34"/>
<reference evidence="2" key="1">
    <citation type="submission" date="2017-09" db="EMBL/GenBank/DDBJ databases">
        <title>Depth-based differentiation of microbial function through sediment-hosted aquifers and enrichment of novel symbionts in the deep terrestrial subsurface.</title>
        <authorList>
            <person name="Probst A.J."/>
            <person name="Ladd B."/>
            <person name="Jarett J.K."/>
            <person name="Geller-Mcgrath D.E."/>
            <person name="Sieber C.M.K."/>
            <person name="Emerson J.B."/>
            <person name="Anantharaman K."/>
            <person name="Thomas B.C."/>
            <person name="Malmstrom R."/>
            <person name="Stieglmeier M."/>
            <person name="Klingl A."/>
            <person name="Woyke T."/>
            <person name="Ryan C.M."/>
            <person name="Banfield J.F."/>
        </authorList>
    </citation>
    <scope>NUCLEOTIDE SEQUENCE [LARGE SCALE GENOMIC DNA]</scope>
</reference>
<gene>
    <name evidence="1" type="ORF">COS76_00655</name>
</gene>
<keyword evidence="1" id="KW-0238">DNA-binding</keyword>
<protein>
    <submittedName>
        <fullName evidence="1">DNA-binding protein</fullName>
    </submittedName>
</protein>